<dbReference type="InterPro" id="IPR002259">
    <property type="entry name" value="Eqnu_transpt"/>
</dbReference>
<dbReference type="EMBL" id="JARAKH010000022">
    <property type="protein sequence ID" value="KAK8392822.1"/>
    <property type="molecule type" value="Genomic_DNA"/>
</dbReference>
<evidence type="ECO:0000256" key="8">
    <source>
        <dbReference type="SAM" id="Phobius"/>
    </source>
</evidence>
<keyword evidence="5 8" id="KW-1133">Transmembrane helix</keyword>
<feature type="transmembrane region" description="Helical" evidence="8">
    <location>
        <begin position="140"/>
        <end position="162"/>
    </location>
</feature>
<dbReference type="Pfam" id="PF01733">
    <property type="entry name" value="Nucleoside_tran"/>
    <property type="match status" value="2"/>
</dbReference>
<dbReference type="Gene3D" id="1.20.1250.20">
    <property type="entry name" value="MFS general substrate transporter like domains"/>
    <property type="match status" value="1"/>
</dbReference>
<comment type="subcellular location">
    <subcellularLocation>
        <location evidence="1">Membrane</location>
        <topology evidence="1">Multi-pass membrane protein</topology>
    </subcellularLocation>
</comment>
<evidence type="ECO:0000256" key="2">
    <source>
        <dbReference type="ARBA" id="ARBA00007965"/>
    </source>
</evidence>
<feature type="transmembrane region" description="Helical" evidence="8">
    <location>
        <begin position="40"/>
        <end position="63"/>
    </location>
</feature>
<dbReference type="GO" id="GO:0005337">
    <property type="term" value="F:nucleoside transmembrane transporter activity"/>
    <property type="evidence" value="ECO:0007669"/>
    <property type="project" value="InterPro"/>
</dbReference>
<dbReference type="AlphaFoldDB" id="A0AAW0U370"/>
<gene>
    <name evidence="9" type="ORF">O3P69_014930</name>
</gene>
<name>A0AAW0U370_SCYPA</name>
<accession>A0AAW0U370</accession>
<feature type="transmembrane region" description="Helical" evidence="8">
    <location>
        <begin position="108"/>
        <end position="128"/>
    </location>
</feature>
<reference evidence="9 10" key="1">
    <citation type="submission" date="2023-03" db="EMBL/GenBank/DDBJ databases">
        <title>High-quality genome of Scylla paramamosain provides insights in environmental adaptation.</title>
        <authorList>
            <person name="Zhang L."/>
        </authorList>
    </citation>
    <scope>NUCLEOTIDE SEQUENCE [LARGE SCALE GENOMIC DNA]</scope>
    <source>
        <strain evidence="9">LZ_2023a</strain>
        <tissue evidence="9">Muscle</tissue>
    </source>
</reference>
<feature type="transmembrane region" description="Helical" evidence="8">
    <location>
        <begin position="435"/>
        <end position="456"/>
    </location>
</feature>
<evidence type="ECO:0000256" key="3">
    <source>
        <dbReference type="ARBA" id="ARBA00022448"/>
    </source>
</evidence>
<dbReference type="PANTHER" id="PTHR10332">
    <property type="entry name" value="EQUILIBRATIVE NUCLEOSIDE TRANSPORTER"/>
    <property type="match status" value="1"/>
</dbReference>
<feature type="transmembrane region" description="Helical" evidence="8">
    <location>
        <begin position="404"/>
        <end position="423"/>
    </location>
</feature>
<feature type="transmembrane region" description="Helical" evidence="8">
    <location>
        <begin position="500"/>
        <end position="523"/>
    </location>
</feature>
<comment type="similarity">
    <text evidence="2">Belongs to the SLC29A/ENT transporter (TC 2.A.57) family.</text>
</comment>
<feature type="transmembrane region" description="Helical" evidence="8">
    <location>
        <begin position="468"/>
        <end position="488"/>
    </location>
</feature>
<dbReference type="Proteomes" id="UP001487740">
    <property type="component" value="Unassembled WGS sequence"/>
</dbReference>
<keyword evidence="4 8" id="KW-0812">Transmembrane</keyword>
<dbReference type="PANTHER" id="PTHR10332:SF10">
    <property type="entry name" value="EQUILIBRATIVE NUCLEOSIDE TRANSPORTER 4"/>
    <property type="match status" value="1"/>
</dbReference>
<comment type="caution">
    <text evidence="9">The sequence shown here is derived from an EMBL/GenBank/DDBJ whole genome shotgun (WGS) entry which is preliminary data.</text>
</comment>
<dbReference type="GO" id="GO:0008504">
    <property type="term" value="F:monoamine transmembrane transporter activity"/>
    <property type="evidence" value="ECO:0007669"/>
    <property type="project" value="TreeGrafter"/>
</dbReference>
<dbReference type="PIRSF" id="PIRSF016379">
    <property type="entry name" value="ENT"/>
    <property type="match status" value="1"/>
</dbReference>
<evidence type="ECO:0000313" key="9">
    <source>
        <dbReference type="EMBL" id="KAK8392822.1"/>
    </source>
</evidence>
<evidence type="ECO:0000256" key="6">
    <source>
        <dbReference type="ARBA" id="ARBA00023136"/>
    </source>
</evidence>
<keyword evidence="6 8" id="KW-0472">Membrane</keyword>
<evidence type="ECO:0000256" key="4">
    <source>
        <dbReference type="ARBA" id="ARBA00022692"/>
    </source>
</evidence>
<evidence type="ECO:0008006" key="11">
    <source>
        <dbReference type="Google" id="ProtNLM"/>
    </source>
</evidence>
<protein>
    <recommendedName>
        <fullName evidence="11">Equilibrative nucleoside transporter 4</fullName>
    </recommendedName>
</protein>
<evidence type="ECO:0000256" key="7">
    <source>
        <dbReference type="SAM" id="MobiDB-lite"/>
    </source>
</evidence>
<evidence type="ECO:0000256" key="1">
    <source>
        <dbReference type="ARBA" id="ARBA00004141"/>
    </source>
</evidence>
<proteinExistence type="inferred from homology"/>
<sequence>MMTMNGEAYGSRFGVDDDDDDDEHDGPGRHVSPPEDPCSLIYLALVLAGVGFLLPYNSFTIAVDYFQCRYPGTTIVFDISIVYIFVAFGAVLLNNLVVEVVPLNVRIVFGYVVSLVMLLFVSFFEIWWSDTFPPSLSYRVTLLSVSVVALGCTVQQSSFYGYTGMLPKRYTQAVMTGESTAGLIISGNRIVTKLLLDDQRTNTMIFLCAVHRLCPALPRHTPRRAADHLHSGLHGVLFVSSLYLCFESSLSFYLNMCRITEDTEDLKRITLEPSDESILADMGSLGGVGGCGSYGGTMTPSDSTATFHSASTLPVSASVDPVDSQAPSYRVEHVILGQVRAGRVSAYTHSIRMWSAVKRGVVARWRVSRSVWQYMLAIALAYFVTLCLYPGIVTEVASFRLGSWMPVVMMATFNLFDFIGKVLASVPYDWTRRQLVGGSVARILLVPLLMLCAGPRVAPFVPGEATPLLLTALLGLTNGVLGSVPMILAPTKVPDDHRELTGNIMTLSYYVGLTLGASVAYGLDDVLGPHDVTRCQGLGMVSAQLPNGTLTSE</sequence>
<feature type="transmembrane region" description="Helical" evidence="8">
    <location>
        <begin position="374"/>
        <end position="392"/>
    </location>
</feature>
<dbReference type="SUPFAM" id="SSF103473">
    <property type="entry name" value="MFS general substrate transporter"/>
    <property type="match status" value="1"/>
</dbReference>
<dbReference type="InterPro" id="IPR036259">
    <property type="entry name" value="MFS_trans_sf"/>
</dbReference>
<feature type="transmembrane region" description="Helical" evidence="8">
    <location>
        <begin position="75"/>
        <end position="96"/>
    </location>
</feature>
<organism evidence="9 10">
    <name type="scientific">Scylla paramamosain</name>
    <name type="common">Mud crab</name>
    <dbReference type="NCBI Taxonomy" id="85552"/>
    <lineage>
        <taxon>Eukaryota</taxon>
        <taxon>Metazoa</taxon>
        <taxon>Ecdysozoa</taxon>
        <taxon>Arthropoda</taxon>
        <taxon>Crustacea</taxon>
        <taxon>Multicrustacea</taxon>
        <taxon>Malacostraca</taxon>
        <taxon>Eumalacostraca</taxon>
        <taxon>Eucarida</taxon>
        <taxon>Decapoda</taxon>
        <taxon>Pleocyemata</taxon>
        <taxon>Brachyura</taxon>
        <taxon>Eubrachyura</taxon>
        <taxon>Portunoidea</taxon>
        <taxon>Portunidae</taxon>
        <taxon>Portuninae</taxon>
        <taxon>Scylla</taxon>
    </lineage>
</organism>
<evidence type="ECO:0000256" key="5">
    <source>
        <dbReference type="ARBA" id="ARBA00022989"/>
    </source>
</evidence>
<keyword evidence="3" id="KW-0813">Transport</keyword>
<evidence type="ECO:0000313" key="10">
    <source>
        <dbReference type="Proteomes" id="UP001487740"/>
    </source>
</evidence>
<keyword evidence="10" id="KW-1185">Reference proteome</keyword>
<feature type="region of interest" description="Disordered" evidence="7">
    <location>
        <begin position="1"/>
        <end position="33"/>
    </location>
</feature>
<dbReference type="GO" id="GO:0005886">
    <property type="term" value="C:plasma membrane"/>
    <property type="evidence" value="ECO:0007669"/>
    <property type="project" value="TreeGrafter"/>
</dbReference>